<protein>
    <submittedName>
        <fullName evidence="2">Tetratricopeptide repeat-containing protein</fullName>
    </submittedName>
</protein>
<dbReference type="EMBL" id="FUXL01000004">
    <property type="protein sequence ID" value="SJZ95336.1"/>
    <property type="molecule type" value="Genomic_DNA"/>
</dbReference>
<organism evidence="2 3">
    <name type="scientific">Consotaella salsifontis</name>
    <dbReference type="NCBI Taxonomy" id="1365950"/>
    <lineage>
        <taxon>Bacteria</taxon>
        <taxon>Pseudomonadati</taxon>
        <taxon>Pseudomonadota</taxon>
        <taxon>Alphaproteobacteria</taxon>
        <taxon>Hyphomicrobiales</taxon>
        <taxon>Aurantimonadaceae</taxon>
        <taxon>Consotaella</taxon>
    </lineage>
</organism>
<evidence type="ECO:0000313" key="3">
    <source>
        <dbReference type="Proteomes" id="UP000190135"/>
    </source>
</evidence>
<dbReference type="OrthoDB" id="8445347at2"/>
<dbReference type="SUPFAM" id="SSF48452">
    <property type="entry name" value="TPR-like"/>
    <property type="match status" value="1"/>
</dbReference>
<dbReference type="AlphaFoldDB" id="A0A1T4PVE6"/>
<dbReference type="Gene3D" id="1.25.40.10">
    <property type="entry name" value="Tetratricopeptide repeat domain"/>
    <property type="match status" value="1"/>
</dbReference>
<dbReference type="Proteomes" id="UP000190135">
    <property type="component" value="Unassembled WGS sequence"/>
</dbReference>
<keyword evidence="3" id="KW-1185">Reference proteome</keyword>
<feature type="signal peptide" evidence="1">
    <location>
        <begin position="1"/>
        <end position="20"/>
    </location>
</feature>
<evidence type="ECO:0000256" key="1">
    <source>
        <dbReference type="SAM" id="SignalP"/>
    </source>
</evidence>
<sequence>MPKYPTLLALVLACILPACQSTNLDEVVGSITRAGSSIESVRTGDLVAAGQQQFKAGNFGKSYELYKKAAEAYPQNPSAWLGLAASADQLGRFDTSDQAYRALAMLAPDSPAYQNNLGYSYMLRGDLKSAQSHLLKAQGMAPSNLVVMNNLRLLDRSTSLARHG</sequence>
<reference evidence="2 3" key="1">
    <citation type="submission" date="2017-02" db="EMBL/GenBank/DDBJ databases">
        <authorList>
            <person name="Peterson S.W."/>
        </authorList>
    </citation>
    <scope>NUCLEOTIDE SEQUENCE [LARGE SCALE GENOMIC DNA]</scope>
    <source>
        <strain evidence="2 3">USBA 369</strain>
    </source>
</reference>
<dbReference type="InterPro" id="IPR019734">
    <property type="entry name" value="TPR_rpt"/>
</dbReference>
<keyword evidence="1" id="KW-0732">Signal</keyword>
<dbReference type="SMART" id="SM00028">
    <property type="entry name" value="TPR"/>
    <property type="match status" value="3"/>
</dbReference>
<feature type="chain" id="PRO_5013250501" evidence="1">
    <location>
        <begin position="21"/>
        <end position="164"/>
    </location>
</feature>
<accession>A0A1T4PVE6</accession>
<evidence type="ECO:0000313" key="2">
    <source>
        <dbReference type="EMBL" id="SJZ95336.1"/>
    </source>
</evidence>
<name>A0A1T4PVE6_9HYPH</name>
<dbReference type="RefSeq" id="WP_078707712.1">
    <property type="nucleotide sequence ID" value="NZ_FUXL01000004.1"/>
</dbReference>
<dbReference type="Pfam" id="PF14559">
    <property type="entry name" value="TPR_19"/>
    <property type="match status" value="1"/>
</dbReference>
<dbReference type="InterPro" id="IPR011990">
    <property type="entry name" value="TPR-like_helical_dom_sf"/>
</dbReference>
<gene>
    <name evidence="2" type="ORF">SAMN05428963_104179</name>
</gene>
<dbReference type="STRING" id="1365950.SAMN05428963_104179"/>
<proteinExistence type="predicted"/>